<reference evidence="1" key="1">
    <citation type="submission" date="2022-10" db="EMBL/GenBank/DDBJ databases">
        <title>Culturing micro-colonial fungi from biological soil crusts in the Mojave desert and describing Neophaeococcomyces mojavensis, and introducing the new genera and species Taxawa tesnikishii.</title>
        <authorList>
            <person name="Kurbessoian T."/>
            <person name="Stajich J.E."/>
        </authorList>
    </citation>
    <scope>NUCLEOTIDE SEQUENCE</scope>
    <source>
        <strain evidence="1">JES_112</strain>
    </source>
</reference>
<proteinExistence type="predicted"/>
<keyword evidence="2" id="KW-1185">Reference proteome</keyword>
<sequence length="1154" mass="126882">MDPTAALAGTSQISIYCQECSSTIWKLVNQAKTVDNGITVFNGNLQALQLTYDDLAASLKDPIMLEAARATNSYAGGHLWTQLGAVLGDCQNTILHIRQALRIVQQSSRRVSSMLKSLAESLKSGELLIAKDIVKLLEQNLACSKAMVNITLQILQPNTNAATQYYITRDLERLKADVDNFCAKVRSVPQSSRSADGRTFRHMEEFASLAKSFLISIATSMGDTPPKPATTVAAEPSPSVERPPAFCSEETTTNSPKTYKQLDAVATTDRSSSISSHHVQSNDDEFDSENENVIELELIAEYIANGQADLTMDDFTSAEENFKVALDTIQKTEFSKPPKYSAGDIILMLVDCCLRQDQEEEALKWLESLADGTSEAIKSDTASTSTRSVREVSEQLLRYKANHILAVVFLKRSDFQAAESRAMQALKGRRKFLGAQDPTTLESVQLLIEIFTAKGDKVNTRAYRRFLEPSIGESRTPLISAVSQVSCPSQPPTTSPSVAPGSTASPAPQPTALLSTTTSRTAVLSTIIHSPVQTRKPLKSPPKLPSTPNTATDNRNPSQPMVVAHMAENESTLITPQAETILPVSPITPTSIEPDPLPPNIGPANTAKKMSWSSPFSRLSINNVEFDTRKKSISVPSESNRRNSPNTGLSPPSQPANTQRRLMSLTGNFAYSDDTKEDYGDTFQPRPSVSSAHTPSINTTLPPPRTRQEMAPRFAAIRSLRQEGKKSVAIDTALKLLEEYDPRKRDLLVREHELRKNMKESHKGLAGTGQGYAPIHFFCERKQECAVEVELLIEQGVDVNVVACRAGMQGTDPFTPLQRAIENGHAEIVRLLIKADVSLTNPRVAKSTTLSSYAEPLQPLLLACTTGHAQITHMLLAAGAARILKEFPARMWHGNSLLHEAAWRGDVDMVTMLLDYSRRIDHDHKQQAQSDGQPNYESGVIGSSSQQDQFGATSIMYAVDIRDCTNDQMRKTKLANRKRCLQLLLEHDVHEDLHSRRYQENVARVLCLKWMTGPGKGHSIFCYADESGDEELMRMLDPFRYQCSSEMRCTATPRCSPSVTRTPNPNAPVEVEGSGRAERLPSCPELMAEPVMVRAEWPQEIGHNENRDSLLSNETMPASFKSAAWSWSASSDHGRTTSIVSGSGSDGRRTGSDR</sequence>
<evidence type="ECO:0000313" key="1">
    <source>
        <dbReference type="EMBL" id="KAJ9658407.1"/>
    </source>
</evidence>
<comment type="caution">
    <text evidence="1">The sequence shown here is derived from an EMBL/GenBank/DDBJ whole genome shotgun (WGS) entry which is preliminary data.</text>
</comment>
<gene>
    <name evidence="1" type="ORF">H2198_003691</name>
</gene>
<accession>A0ACC3AAZ8</accession>
<organism evidence="1 2">
    <name type="scientific">Neophaeococcomyces mojaviensis</name>
    <dbReference type="NCBI Taxonomy" id="3383035"/>
    <lineage>
        <taxon>Eukaryota</taxon>
        <taxon>Fungi</taxon>
        <taxon>Dikarya</taxon>
        <taxon>Ascomycota</taxon>
        <taxon>Pezizomycotina</taxon>
        <taxon>Eurotiomycetes</taxon>
        <taxon>Chaetothyriomycetidae</taxon>
        <taxon>Chaetothyriales</taxon>
        <taxon>Chaetothyriales incertae sedis</taxon>
        <taxon>Neophaeococcomyces</taxon>
    </lineage>
</organism>
<dbReference type="EMBL" id="JAPDRQ010000051">
    <property type="protein sequence ID" value="KAJ9658407.1"/>
    <property type="molecule type" value="Genomic_DNA"/>
</dbReference>
<protein>
    <submittedName>
        <fullName evidence="1">Uncharacterized protein</fullName>
    </submittedName>
</protein>
<evidence type="ECO:0000313" key="2">
    <source>
        <dbReference type="Proteomes" id="UP001172386"/>
    </source>
</evidence>
<dbReference type="Proteomes" id="UP001172386">
    <property type="component" value="Unassembled WGS sequence"/>
</dbReference>
<name>A0ACC3AAZ8_9EURO</name>